<comment type="subcellular location">
    <subcellularLocation>
        <location evidence="1">Cell membrane</location>
        <topology evidence="1">Single-pass type I membrane protein</topology>
    </subcellularLocation>
    <subcellularLocation>
        <location evidence="2">Secreted</location>
    </subcellularLocation>
</comment>
<dbReference type="PANTHER" id="PTHR19134">
    <property type="entry name" value="RECEPTOR-TYPE TYROSINE-PROTEIN PHOSPHATASE"/>
    <property type="match status" value="1"/>
</dbReference>
<dbReference type="PROSITE" id="PS50853">
    <property type="entry name" value="FN3"/>
    <property type="match status" value="1"/>
</dbReference>
<dbReference type="CDD" id="cd00063">
    <property type="entry name" value="FN3"/>
    <property type="match status" value="1"/>
</dbReference>
<evidence type="ECO:0000256" key="14">
    <source>
        <dbReference type="ARBA" id="ARBA00023136"/>
    </source>
</evidence>
<evidence type="ECO:0000259" key="26">
    <source>
        <dbReference type="PROSITE" id="PS51144"/>
    </source>
</evidence>
<dbReference type="InterPro" id="IPR016130">
    <property type="entry name" value="Tyr_Pase_AS"/>
</dbReference>
<dbReference type="FunFam" id="2.60.40.10:FF:000313">
    <property type="entry name" value="Receptor-type tyrosine-protein phosphatase zeta"/>
    <property type="match status" value="1"/>
</dbReference>
<keyword evidence="12" id="KW-0904">Protein phosphatase</keyword>
<dbReference type="FunFam" id="3.90.190.10:FF:000013">
    <property type="entry name" value="receptor-type tyrosine-protein phosphatase zeta isoform X1"/>
    <property type="match status" value="1"/>
</dbReference>
<dbReference type="EC" id="3.1.3.48" evidence="4"/>
<dbReference type="InterPro" id="IPR013783">
    <property type="entry name" value="Ig-like_fold"/>
</dbReference>
<dbReference type="GO" id="GO:0005886">
    <property type="term" value="C:plasma membrane"/>
    <property type="evidence" value="ECO:0007669"/>
    <property type="project" value="UniProtKB-SubCell"/>
</dbReference>
<keyword evidence="10" id="KW-0677">Repeat</keyword>
<evidence type="ECO:0000256" key="18">
    <source>
        <dbReference type="ARBA" id="ARBA00059596"/>
    </source>
</evidence>
<dbReference type="EMBL" id="JACAGC010000026">
    <property type="protein sequence ID" value="KAF6276211.1"/>
    <property type="molecule type" value="Genomic_DNA"/>
</dbReference>
<evidence type="ECO:0000256" key="13">
    <source>
        <dbReference type="ARBA" id="ARBA00022989"/>
    </source>
</evidence>
<dbReference type="FunFam" id="3.10.200.10:FF:000004">
    <property type="entry name" value="receptor-type tyrosine-protein phosphatase zeta isoform X1"/>
    <property type="match status" value="1"/>
</dbReference>
<dbReference type="PROSITE" id="PS00383">
    <property type="entry name" value="TYR_PHOSPHATASE_1"/>
    <property type="match status" value="1"/>
</dbReference>
<dbReference type="SMART" id="SM00194">
    <property type="entry name" value="PTPc"/>
    <property type="match status" value="2"/>
</dbReference>
<comment type="catalytic activity">
    <reaction evidence="17">
        <text>O-phospho-L-tyrosyl-[protein] + H2O = L-tyrosyl-[protein] + phosphate</text>
        <dbReference type="Rhea" id="RHEA:10684"/>
        <dbReference type="Rhea" id="RHEA-COMP:10136"/>
        <dbReference type="Rhea" id="RHEA-COMP:20101"/>
        <dbReference type="ChEBI" id="CHEBI:15377"/>
        <dbReference type="ChEBI" id="CHEBI:43474"/>
        <dbReference type="ChEBI" id="CHEBI:46858"/>
        <dbReference type="ChEBI" id="CHEBI:61978"/>
        <dbReference type="EC" id="3.1.3.48"/>
    </reaction>
</comment>
<dbReference type="Pfam" id="PF00041">
    <property type="entry name" value="fn3"/>
    <property type="match status" value="1"/>
</dbReference>
<dbReference type="Gene3D" id="2.60.40.10">
    <property type="entry name" value="Immunoglobulins"/>
    <property type="match status" value="1"/>
</dbReference>
<dbReference type="SUPFAM" id="SSF52799">
    <property type="entry name" value="(Phosphotyrosine protein) phosphatases II"/>
    <property type="match status" value="2"/>
</dbReference>
<dbReference type="PROSITE" id="PS50056">
    <property type="entry name" value="TYR_PHOSPHATASE_2"/>
    <property type="match status" value="2"/>
</dbReference>
<evidence type="ECO:0000259" key="23">
    <source>
        <dbReference type="PROSITE" id="PS50055"/>
    </source>
</evidence>
<evidence type="ECO:0000313" key="27">
    <source>
        <dbReference type="EMBL" id="KAF6276211.1"/>
    </source>
</evidence>
<accession>A0A7J7RJ84</accession>
<feature type="chain" id="PRO_5029568663" description="Receptor-type tyrosine-protein phosphatase zeta" evidence="22">
    <location>
        <begin position="25"/>
        <end position="1458"/>
    </location>
</feature>
<keyword evidence="15" id="KW-1015">Disulfide bond</keyword>
<keyword evidence="9 22" id="KW-0732">Signal</keyword>
<dbReference type="CDD" id="cd17669">
    <property type="entry name" value="R-PTP-Z-2"/>
    <property type="match status" value="1"/>
</dbReference>
<dbReference type="SMART" id="SM01057">
    <property type="entry name" value="Carb_anhydrase"/>
    <property type="match status" value="1"/>
</dbReference>
<keyword evidence="5" id="KW-1003">Cell membrane</keyword>
<dbReference type="GO" id="GO:0004725">
    <property type="term" value="F:protein tyrosine phosphatase activity"/>
    <property type="evidence" value="ECO:0007669"/>
    <property type="project" value="UniProtKB-EC"/>
</dbReference>
<keyword evidence="11" id="KW-0378">Hydrolase</keyword>
<dbReference type="InterPro" id="IPR036116">
    <property type="entry name" value="FN3_sf"/>
</dbReference>
<evidence type="ECO:0000256" key="17">
    <source>
        <dbReference type="ARBA" id="ARBA00051722"/>
    </source>
</evidence>
<dbReference type="PROSITE" id="PS51144">
    <property type="entry name" value="ALPHA_CA_2"/>
    <property type="match status" value="1"/>
</dbReference>
<comment type="caution">
    <text evidence="27">The sequence shown here is derived from an EMBL/GenBank/DDBJ whole genome shotgun (WGS) entry which is preliminary data.</text>
</comment>
<protein>
    <recommendedName>
        <fullName evidence="19">Receptor-type tyrosine-protein phosphatase zeta</fullName>
        <ecNumber evidence="4">3.1.3.48</ecNumber>
    </recommendedName>
</protein>
<dbReference type="InterPro" id="IPR001148">
    <property type="entry name" value="CA_dom"/>
</dbReference>
<feature type="transmembrane region" description="Helical" evidence="21">
    <location>
        <begin position="780"/>
        <end position="805"/>
    </location>
</feature>
<gene>
    <name evidence="27" type="ORF">mRhiFer1_013857</name>
</gene>
<evidence type="ECO:0000256" key="16">
    <source>
        <dbReference type="ARBA" id="ARBA00023180"/>
    </source>
</evidence>
<dbReference type="PANTHER" id="PTHR19134:SF461">
    <property type="entry name" value="RECEPTOR-TYPE TYROSINE-PROTEIN PHOSPHATASE ZETA"/>
    <property type="match status" value="1"/>
</dbReference>
<dbReference type="FunFam" id="3.90.190.10:FF:000016">
    <property type="entry name" value="receptor-type tyrosine-protein phosphatase gamma isoform X1"/>
    <property type="match status" value="1"/>
</dbReference>
<dbReference type="Pfam" id="PF00194">
    <property type="entry name" value="Carb_anhydrase"/>
    <property type="match status" value="1"/>
</dbReference>
<dbReference type="InterPro" id="IPR029021">
    <property type="entry name" value="Prot-tyrosine_phosphatase-like"/>
</dbReference>
<dbReference type="Proteomes" id="UP000585614">
    <property type="component" value="Unassembled WGS sequence"/>
</dbReference>
<dbReference type="InterPro" id="IPR036398">
    <property type="entry name" value="CA_dom_sf"/>
</dbReference>
<feature type="domain" description="Alpha-carbonic anhydrase" evidence="26">
    <location>
        <begin position="36"/>
        <end position="300"/>
    </location>
</feature>
<keyword evidence="7" id="KW-0597">Phosphoprotein</keyword>
<evidence type="ECO:0000256" key="1">
    <source>
        <dbReference type="ARBA" id="ARBA00004251"/>
    </source>
</evidence>
<dbReference type="PROSITE" id="PS50055">
    <property type="entry name" value="TYR_PHOSPHATASE_PTP"/>
    <property type="match status" value="2"/>
</dbReference>
<evidence type="ECO:0000256" key="8">
    <source>
        <dbReference type="ARBA" id="ARBA00022692"/>
    </source>
</evidence>
<sequence length="1458" mass="163968">MLILTRVLAGIQLLCVCRLDWAYGYYRQQRKLVEEIGWSYTGALNQKNWGKKYPICNSPKQSPINIDEDLAQINVNLKKLKFQGWDKISLENTFIHNTGKTVEINLTNDYRLSGGVSEMVFKASKITFHWGKCNMSSDGSEHSLEGQKFPLEMQIYCFNADQFSSFEEAVKGKGKLRALSILFEVGLEENLDYKAIIDGVENVSRFGKQAALDPFVLLNLLPNSTDEYYTYNGSLTSPPCTDTVDWIVFKDTVSISESQLAVFCEVLTMQQSGYVMLMDYLQNNFREQQYKFSRQVFSSYTGKEEIHEAVCSSEPENVQADPENYTSLLVTWERPRVVYDTMIEKFAVLYQQLEGEDQTKHEFLTDGYQDLGAILNNLLPNMSYVLQIVAICTNGLYGKYSDQLIVDMPSDDPELDLFPELIGTEEIIKEEEEGKDVDEDTIVNPGRDSATNQIRRKEPHMSTTTNYNRAGTKYNEAKTNRSPTRGSVFSGKGDIPNTSLDSTSQPVTESAQEKDVSLTSQTGTKLPPHPLEGTSSSKTILRFPQQNLSGTMESLNIVSITESQEVSTDIGEEESLLTNVKLDTGADDSSGSSFATTAVPFTSEDISQGYVFSSENPEAITYDVLMPESMTNASDDSASSGSEESLKDPSVDRNVWFPGTTEVMTQPDVGSGRESFLQTNYTEIHTEEFEKTTESSSPGPLVSQRPSVTDMEMPSYSSFAYFPTEVTPHAFTPSSGPHDSVATVHVVQLQTTQPVYNEASNSSHESRIGLAEGLESEKKAVIPLVIVSALTFICLVVLVGILIYWRKCFQTAHFYLEDSTSPRVISTPPTPVFPISDDVGAIPIKHFPKRVADLHASSGFSEEFETLKEFYQEVQSCTVDLGITADSSNHPDNKHKNRYINIVAYDHSRVKLAQLAEKDGKLTDYINANYVDGYNRPKAYIAAQGPLKSTAEDFWRMIWEHNVEVIVMITNLVEKGRRKCDQYWPAEGSEEYGNFLVTQKSVQMLAYYTVRNFTLRNTKIKKGSQKGRPSGRVITQYHYTQWPDMGVPEYSLPVLSFVRKASHAKRHAVGPVVVHCSAGVGRTGTYIVLDSMLQQIQHEGTVNIFGFLKHIRSQRNYLVQTEEQYVFIHDALVEAILSKETEVLDSHIHAYVNALLIPGPTGRTKLEKQFKLLSQSNIQQSDYSTALKQFNREKNRTSSIIPVERSRVGISSLSGEGTDYINASYIMGYHQSSEFIITQHPLLHTIKDFWRMIWDHNAQLVVMLPDGQNMAEDEFVYWPNKDEPINCESFKVTLMAEEHRCLSNEEKILIQDFILEATQDDYVLEVRHFQCPKWPNPDSPISKTFELISIIKEEAASRDGPMIVHDEHGGVTAGTFCALTTLMHQLEKENSVDVYQVAKMINLMRPGVFADIEQYQFLYKAILSLVSTRQEENPSTSLDSNGTALHDGNIAESLESLV</sequence>
<dbReference type="SUPFAM" id="SSF49265">
    <property type="entry name" value="Fibronectin type III"/>
    <property type="match status" value="1"/>
</dbReference>
<name>A0A7J7RJ84_RHIFE</name>
<evidence type="ECO:0000259" key="24">
    <source>
        <dbReference type="PROSITE" id="PS50056"/>
    </source>
</evidence>
<dbReference type="GO" id="GO:0005576">
    <property type="term" value="C:extracellular region"/>
    <property type="evidence" value="ECO:0007669"/>
    <property type="project" value="UniProtKB-SubCell"/>
</dbReference>
<evidence type="ECO:0000256" key="11">
    <source>
        <dbReference type="ARBA" id="ARBA00022801"/>
    </source>
</evidence>
<dbReference type="InterPro" id="IPR000387">
    <property type="entry name" value="Tyr_Pase_dom"/>
</dbReference>
<dbReference type="Gene3D" id="3.90.190.10">
    <property type="entry name" value="Protein tyrosine phosphatase superfamily"/>
    <property type="match status" value="2"/>
</dbReference>
<dbReference type="SUPFAM" id="SSF51069">
    <property type="entry name" value="Carbonic anhydrase"/>
    <property type="match status" value="1"/>
</dbReference>
<keyword evidence="6" id="KW-0964">Secreted</keyword>
<feature type="domain" description="Fibronectin type-III" evidence="25">
    <location>
        <begin position="314"/>
        <end position="411"/>
    </location>
</feature>
<evidence type="ECO:0000256" key="7">
    <source>
        <dbReference type="ARBA" id="ARBA00022553"/>
    </source>
</evidence>
<evidence type="ECO:0000256" key="20">
    <source>
        <dbReference type="SAM" id="MobiDB-lite"/>
    </source>
</evidence>
<feature type="domain" description="Tyrosine specific protein phosphatases" evidence="24">
    <location>
        <begin position="1052"/>
        <end position="1126"/>
    </location>
</feature>
<comment type="similarity">
    <text evidence="3">Belongs to the protein-tyrosine phosphatase family. Receptor class 5 subfamily.</text>
</comment>
<dbReference type="Gene3D" id="3.10.200.10">
    <property type="entry name" value="Alpha carbonic anhydrase"/>
    <property type="match status" value="1"/>
</dbReference>
<dbReference type="CDD" id="cd03122">
    <property type="entry name" value="alpha_CARP_receptor_like"/>
    <property type="match status" value="1"/>
</dbReference>
<proteinExistence type="inferred from homology"/>
<dbReference type="InterPro" id="IPR000242">
    <property type="entry name" value="PTP_cat"/>
</dbReference>
<evidence type="ECO:0000256" key="2">
    <source>
        <dbReference type="ARBA" id="ARBA00004613"/>
    </source>
</evidence>
<feature type="domain" description="Tyrosine-protein phosphatase" evidence="23">
    <location>
        <begin position="1166"/>
        <end position="1425"/>
    </location>
</feature>
<evidence type="ECO:0000256" key="4">
    <source>
        <dbReference type="ARBA" id="ARBA00013064"/>
    </source>
</evidence>
<dbReference type="SMART" id="SM00404">
    <property type="entry name" value="PTPc_motif"/>
    <property type="match status" value="2"/>
</dbReference>
<feature type="region of interest" description="Disordered" evidence="20">
    <location>
        <begin position="475"/>
        <end position="536"/>
    </location>
</feature>
<feature type="region of interest" description="Disordered" evidence="20">
    <location>
        <begin position="630"/>
        <end position="654"/>
    </location>
</feature>
<evidence type="ECO:0000259" key="25">
    <source>
        <dbReference type="PROSITE" id="PS50853"/>
    </source>
</evidence>
<dbReference type="Pfam" id="PF00102">
    <property type="entry name" value="Y_phosphatase"/>
    <property type="match status" value="2"/>
</dbReference>
<dbReference type="InterPro" id="IPR050348">
    <property type="entry name" value="Protein-Tyr_Phosphatase"/>
</dbReference>
<evidence type="ECO:0000256" key="12">
    <source>
        <dbReference type="ARBA" id="ARBA00022912"/>
    </source>
</evidence>
<feature type="compositionally biased region" description="Low complexity" evidence="20">
    <location>
        <begin position="633"/>
        <end position="643"/>
    </location>
</feature>
<dbReference type="InterPro" id="IPR003595">
    <property type="entry name" value="Tyr_Pase_cat"/>
</dbReference>
<dbReference type="SMART" id="SM00060">
    <property type="entry name" value="FN3"/>
    <property type="match status" value="1"/>
</dbReference>
<dbReference type="GO" id="GO:0007417">
    <property type="term" value="P:central nervous system development"/>
    <property type="evidence" value="ECO:0007669"/>
    <property type="project" value="UniProtKB-ARBA"/>
</dbReference>
<feature type="domain" description="Tyrosine-protein phosphatase" evidence="23">
    <location>
        <begin position="860"/>
        <end position="1135"/>
    </location>
</feature>
<evidence type="ECO:0000256" key="15">
    <source>
        <dbReference type="ARBA" id="ARBA00023157"/>
    </source>
</evidence>
<evidence type="ECO:0000256" key="5">
    <source>
        <dbReference type="ARBA" id="ARBA00022475"/>
    </source>
</evidence>
<evidence type="ECO:0000256" key="3">
    <source>
        <dbReference type="ARBA" id="ARBA00006246"/>
    </source>
</evidence>
<comment type="function">
    <text evidence="18">Protein tyrosine phosphatase that negatively regulates oligodendrocyte precursor proliferation in the embryonic spinal cord. Required for normal differentiation of the precursor cells into mature, fully myelinating oligodendrocytes. May play a role in protecting oligondendrocytes against apoptosis. May play a role in the establishment of contextual memory, probably via the dephosphorylation of proteins that are part of important signaling cascades.</text>
</comment>
<keyword evidence="13 21" id="KW-1133">Transmembrane helix</keyword>
<dbReference type="PRINTS" id="PR00700">
    <property type="entry name" value="PRTYPHPHTASE"/>
</dbReference>
<evidence type="ECO:0000256" key="21">
    <source>
        <dbReference type="SAM" id="Phobius"/>
    </source>
</evidence>
<evidence type="ECO:0000256" key="9">
    <source>
        <dbReference type="ARBA" id="ARBA00022729"/>
    </source>
</evidence>
<keyword evidence="8 21" id="KW-0812">Transmembrane</keyword>
<feature type="signal peptide" evidence="22">
    <location>
        <begin position="1"/>
        <end position="24"/>
    </location>
</feature>
<dbReference type="InterPro" id="IPR041887">
    <property type="entry name" value="Alpha_CARP_receptor-type"/>
</dbReference>
<reference evidence="27 28" key="1">
    <citation type="journal article" date="2020" name="Nature">
        <title>Six reference-quality genomes reveal evolution of bat adaptations.</title>
        <authorList>
            <person name="Jebb D."/>
            <person name="Huang Z."/>
            <person name="Pippel M."/>
            <person name="Hughes G.M."/>
            <person name="Lavrichenko K."/>
            <person name="Devanna P."/>
            <person name="Winkler S."/>
            <person name="Jermiin L.S."/>
            <person name="Skirmuntt E.C."/>
            <person name="Katzourakis A."/>
            <person name="Burkitt-Gray L."/>
            <person name="Ray D.A."/>
            <person name="Sullivan K.A.M."/>
            <person name="Roscito J.G."/>
            <person name="Kirilenko B.M."/>
            <person name="Davalos L.M."/>
            <person name="Corthals A.P."/>
            <person name="Power M.L."/>
            <person name="Jones G."/>
            <person name="Ransome R.D."/>
            <person name="Dechmann D.K.N."/>
            <person name="Locatelli A.G."/>
            <person name="Puechmaille S.J."/>
            <person name="Fedrigo O."/>
            <person name="Jarvis E.D."/>
            <person name="Hiller M."/>
            <person name="Vernes S.C."/>
            <person name="Myers E.W."/>
            <person name="Teeling E.C."/>
        </authorList>
    </citation>
    <scope>NUCLEOTIDE SEQUENCE [LARGE SCALE GENOMIC DNA]</scope>
    <source>
        <strain evidence="27">MRhiFer1</strain>
        <tissue evidence="27">Lung</tissue>
    </source>
</reference>
<evidence type="ECO:0000256" key="19">
    <source>
        <dbReference type="ARBA" id="ARBA00068084"/>
    </source>
</evidence>
<evidence type="ECO:0000313" key="28">
    <source>
        <dbReference type="Proteomes" id="UP000585614"/>
    </source>
</evidence>
<evidence type="ECO:0000256" key="6">
    <source>
        <dbReference type="ARBA" id="ARBA00022525"/>
    </source>
</evidence>
<feature type="domain" description="Tyrosine specific protein phosphatases" evidence="24">
    <location>
        <begin position="1342"/>
        <end position="1416"/>
    </location>
</feature>
<organism evidence="27 28">
    <name type="scientific">Rhinolophus ferrumequinum</name>
    <name type="common">Greater horseshoe bat</name>
    <dbReference type="NCBI Taxonomy" id="59479"/>
    <lineage>
        <taxon>Eukaryota</taxon>
        <taxon>Metazoa</taxon>
        <taxon>Chordata</taxon>
        <taxon>Craniata</taxon>
        <taxon>Vertebrata</taxon>
        <taxon>Euteleostomi</taxon>
        <taxon>Mammalia</taxon>
        <taxon>Eutheria</taxon>
        <taxon>Laurasiatheria</taxon>
        <taxon>Chiroptera</taxon>
        <taxon>Yinpterochiroptera</taxon>
        <taxon>Rhinolophoidea</taxon>
        <taxon>Rhinolophidae</taxon>
        <taxon>Rhinolophinae</taxon>
        <taxon>Rhinolophus</taxon>
    </lineage>
</organism>
<keyword evidence="14 21" id="KW-0472">Membrane</keyword>
<dbReference type="InterPro" id="IPR003961">
    <property type="entry name" value="FN3_dom"/>
</dbReference>
<evidence type="ECO:0000256" key="10">
    <source>
        <dbReference type="ARBA" id="ARBA00022737"/>
    </source>
</evidence>
<evidence type="ECO:0000256" key="22">
    <source>
        <dbReference type="SAM" id="SignalP"/>
    </source>
</evidence>
<keyword evidence="27" id="KW-0675">Receptor</keyword>
<keyword evidence="16" id="KW-0325">Glycoprotein</keyword>
<feature type="compositionally biased region" description="Polar residues" evidence="20">
    <location>
        <begin position="496"/>
        <end position="510"/>
    </location>
</feature>